<dbReference type="Proteomes" id="UP000241890">
    <property type="component" value="Unassembled WGS sequence"/>
</dbReference>
<dbReference type="GO" id="GO:0016020">
    <property type="term" value="C:membrane"/>
    <property type="evidence" value="ECO:0007669"/>
    <property type="project" value="UniProtKB-SubCell"/>
</dbReference>
<dbReference type="AlphaFoldDB" id="A0A2R5GHL6"/>
<feature type="region of interest" description="Disordered" evidence="11">
    <location>
        <begin position="1"/>
        <end position="31"/>
    </location>
</feature>
<dbReference type="InterPro" id="IPR027995">
    <property type="entry name" value="Galactosyl_T_N"/>
</dbReference>
<comment type="pathway">
    <text evidence="2">Protein modification; protein glycosylation.</text>
</comment>
<keyword evidence="4 13" id="KW-0328">Glycosyltransferase</keyword>
<dbReference type="InterPro" id="IPR036020">
    <property type="entry name" value="WW_dom_sf"/>
</dbReference>
<sequence length="369" mass="43041">MSELGAADETKDTSRDEGEDDHRALPQGWEQCMSKSQNRIYYFQKATGKSVWTRKEVFDAERTSESDRKKRDRDASSDHVNDSDLKRSKRQGGAEDRDDRRRVAIIVPFRDLHQAQKRKEQLDKFVPHMHQFLSDNKEIASFHIFIVEQSDDGRKFNRGKLLNIGFKIAADPDHEDGPFDSFIFHDVDLLPQEALKPWYAKQPNVPLHIAKCWGRYNNNPKYFGGIVAFSRQDYTRIDGFPNTFWGWGGEDDELQKRVAAARLRIDAPRMGLPNAIVDLEAMNLKTKLDTLRKTDWKCNVKWEVQEEYNKMRGRAADVPWWGLAKLDFKEVAREKLDTHATKVTVDVLYNYNADGSEHWANRKLHWKDK</sequence>
<dbReference type="PRINTS" id="PR02050">
    <property type="entry name" value="B14GALTRFASE"/>
</dbReference>
<protein>
    <submittedName>
        <fullName evidence="13">Beta-1,4-galactosyltransferase 4</fullName>
    </submittedName>
</protein>
<dbReference type="Gene3D" id="3.90.550.10">
    <property type="entry name" value="Spore Coat Polysaccharide Biosynthesis Protein SpsA, Chain A"/>
    <property type="match status" value="1"/>
</dbReference>
<feature type="domain" description="WW" evidence="12">
    <location>
        <begin position="23"/>
        <end position="57"/>
    </location>
</feature>
<evidence type="ECO:0000256" key="11">
    <source>
        <dbReference type="SAM" id="MobiDB-lite"/>
    </source>
</evidence>
<dbReference type="InterPro" id="IPR001202">
    <property type="entry name" value="WW_dom"/>
</dbReference>
<keyword evidence="5 13" id="KW-0808">Transferase</keyword>
<dbReference type="InterPro" id="IPR027791">
    <property type="entry name" value="Galactosyl_T_C"/>
</dbReference>
<evidence type="ECO:0000256" key="5">
    <source>
        <dbReference type="ARBA" id="ARBA00022679"/>
    </source>
</evidence>
<keyword evidence="9" id="KW-0472">Membrane</keyword>
<evidence type="ECO:0000256" key="4">
    <source>
        <dbReference type="ARBA" id="ARBA00022676"/>
    </source>
</evidence>
<dbReference type="GO" id="GO:0005975">
    <property type="term" value="P:carbohydrate metabolic process"/>
    <property type="evidence" value="ECO:0007669"/>
    <property type="project" value="InterPro"/>
</dbReference>
<proteinExistence type="inferred from homology"/>
<evidence type="ECO:0000256" key="10">
    <source>
        <dbReference type="ARBA" id="ARBA00023180"/>
    </source>
</evidence>
<evidence type="ECO:0000256" key="6">
    <source>
        <dbReference type="ARBA" id="ARBA00022692"/>
    </source>
</evidence>
<gene>
    <name evidence="13" type="ORF">FCC1311_065992</name>
</gene>
<dbReference type="Gene3D" id="2.20.70.10">
    <property type="match status" value="1"/>
</dbReference>
<keyword evidence="10" id="KW-0325">Glycoprotein</keyword>
<name>A0A2R5GHL6_9STRA</name>
<dbReference type="InterPro" id="IPR003859">
    <property type="entry name" value="Galactosyl_T"/>
</dbReference>
<dbReference type="InterPro" id="IPR029044">
    <property type="entry name" value="Nucleotide-diphossugar_trans"/>
</dbReference>
<dbReference type="InParanoid" id="A0A2R5GHL6"/>
<evidence type="ECO:0000313" key="13">
    <source>
        <dbReference type="EMBL" id="GBG30380.1"/>
    </source>
</evidence>
<keyword evidence="6" id="KW-0812">Transmembrane</keyword>
<keyword evidence="8" id="KW-1133">Transmembrane helix</keyword>
<dbReference type="OrthoDB" id="10016069at2759"/>
<evidence type="ECO:0000313" key="14">
    <source>
        <dbReference type="Proteomes" id="UP000241890"/>
    </source>
</evidence>
<dbReference type="Pfam" id="PF02709">
    <property type="entry name" value="Glyco_transf_7C"/>
    <property type="match status" value="1"/>
</dbReference>
<feature type="region of interest" description="Disordered" evidence="11">
    <location>
        <begin position="54"/>
        <end position="99"/>
    </location>
</feature>
<evidence type="ECO:0000256" key="3">
    <source>
        <dbReference type="ARBA" id="ARBA00005735"/>
    </source>
</evidence>
<evidence type="ECO:0000256" key="9">
    <source>
        <dbReference type="ARBA" id="ARBA00023136"/>
    </source>
</evidence>
<dbReference type="SUPFAM" id="SSF51045">
    <property type="entry name" value="WW domain"/>
    <property type="match status" value="1"/>
</dbReference>
<dbReference type="GO" id="GO:0005794">
    <property type="term" value="C:Golgi apparatus"/>
    <property type="evidence" value="ECO:0007669"/>
    <property type="project" value="TreeGrafter"/>
</dbReference>
<comment type="similarity">
    <text evidence="3">Belongs to the glycosyltransferase 7 family.</text>
</comment>
<evidence type="ECO:0000256" key="1">
    <source>
        <dbReference type="ARBA" id="ARBA00004606"/>
    </source>
</evidence>
<evidence type="ECO:0000256" key="8">
    <source>
        <dbReference type="ARBA" id="ARBA00022989"/>
    </source>
</evidence>
<dbReference type="EMBL" id="BEYU01000075">
    <property type="protein sequence ID" value="GBG30380.1"/>
    <property type="molecule type" value="Genomic_DNA"/>
</dbReference>
<accession>A0A2R5GHL6</accession>
<dbReference type="Pfam" id="PF13733">
    <property type="entry name" value="Glyco_transf_7N"/>
    <property type="match status" value="1"/>
</dbReference>
<dbReference type="PANTHER" id="PTHR19300">
    <property type="entry name" value="BETA-1,4-GALACTOSYLTRANSFERASE"/>
    <property type="match status" value="1"/>
</dbReference>
<keyword evidence="7" id="KW-0735">Signal-anchor</keyword>
<dbReference type="UniPathway" id="UPA00378"/>
<organism evidence="13 14">
    <name type="scientific">Hondaea fermentalgiana</name>
    <dbReference type="NCBI Taxonomy" id="2315210"/>
    <lineage>
        <taxon>Eukaryota</taxon>
        <taxon>Sar</taxon>
        <taxon>Stramenopiles</taxon>
        <taxon>Bigyra</taxon>
        <taxon>Labyrinthulomycetes</taxon>
        <taxon>Thraustochytrida</taxon>
        <taxon>Thraustochytriidae</taxon>
        <taxon>Hondaea</taxon>
    </lineage>
</organism>
<comment type="caution">
    <text evidence="13">The sequence shown here is derived from an EMBL/GenBank/DDBJ whole genome shotgun (WGS) entry which is preliminary data.</text>
</comment>
<dbReference type="PROSITE" id="PS50020">
    <property type="entry name" value="WW_DOMAIN_2"/>
    <property type="match status" value="1"/>
</dbReference>
<evidence type="ECO:0000256" key="7">
    <source>
        <dbReference type="ARBA" id="ARBA00022968"/>
    </source>
</evidence>
<dbReference type="GO" id="GO:0008378">
    <property type="term" value="F:galactosyltransferase activity"/>
    <property type="evidence" value="ECO:0007669"/>
    <property type="project" value="TreeGrafter"/>
</dbReference>
<dbReference type="PANTHER" id="PTHR19300:SF57">
    <property type="entry name" value="BETA-1,4-N-ACETYLGALACTOSAMINYLTRANSFERASE"/>
    <property type="match status" value="1"/>
</dbReference>
<comment type="subcellular location">
    <subcellularLocation>
        <location evidence="1">Membrane</location>
        <topology evidence="1">Single-pass type II membrane protein</topology>
    </subcellularLocation>
</comment>
<dbReference type="Pfam" id="PF00397">
    <property type="entry name" value="WW"/>
    <property type="match status" value="1"/>
</dbReference>
<dbReference type="SUPFAM" id="SSF53448">
    <property type="entry name" value="Nucleotide-diphospho-sugar transferases"/>
    <property type="match status" value="1"/>
</dbReference>
<dbReference type="CDD" id="cd00201">
    <property type="entry name" value="WW"/>
    <property type="match status" value="1"/>
</dbReference>
<evidence type="ECO:0000259" key="12">
    <source>
        <dbReference type="PROSITE" id="PS50020"/>
    </source>
</evidence>
<keyword evidence="14" id="KW-1185">Reference proteome</keyword>
<evidence type="ECO:0000256" key="2">
    <source>
        <dbReference type="ARBA" id="ARBA00004922"/>
    </source>
</evidence>
<feature type="compositionally biased region" description="Basic and acidic residues" evidence="11">
    <location>
        <begin position="8"/>
        <end position="24"/>
    </location>
</feature>
<reference evidence="13 14" key="1">
    <citation type="submission" date="2017-12" db="EMBL/GenBank/DDBJ databases">
        <title>Sequencing, de novo assembly and annotation of complete genome of a new Thraustochytrid species, strain FCC1311.</title>
        <authorList>
            <person name="Sedici K."/>
            <person name="Godart F."/>
            <person name="Aiese Cigliano R."/>
            <person name="Sanseverino W."/>
            <person name="Barakat M."/>
            <person name="Ortet P."/>
            <person name="Marechal E."/>
            <person name="Cagnac O."/>
            <person name="Amato A."/>
        </authorList>
    </citation>
    <scope>NUCLEOTIDE SEQUENCE [LARGE SCALE GENOMIC DNA]</scope>
</reference>